<proteinExistence type="predicted"/>
<protein>
    <submittedName>
        <fullName evidence="2">Uncharacterized protein</fullName>
    </submittedName>
</protein>
<organism evidence="2 3">
    <name type="scientific">Araneus ventricosus</name>
    <name type="common">Orbweaver spider</name>
    <name type="synonym">Epeira ventricosa</name>
    <dbReference type="NCBI Taxonomy" id="182803"/>
    <lineage>
        <taxon>Eukaryota</taxon>
        <taxon>Metazoa</taxon>
        <taxon>Ecdysozoa</taxon>
        <taxon>Arthropoda</taxon>
        <taxon>Chelicerata</taxon>
        <taxon>Arachnida</taxon>
        <taxon>Araneae</taxon>
        <taxon>Araneomorphae</taxon>
        <taxon>Entelegynae</taxon>
        <taxon>Araneoidea</taxon>
        <taxon>Araneidae</taxon>
        <taxon>Araneus</taxon>
    </lineage>
</organism>
<feature type="transmembrane region" description="Helical" evidence="1">
    <location>
        <begin position="67"/>
        <end position="85"/>
    </location>
</feature>
<evidence type="ECO:0000313" key="3">
    <source>
        <dbReference type="Proteomes" id="UP000499080"/>
    </source>
</evidence>
<reference evidence="2 3" key="1">
    <citation type="journal article" date="2019" name="Sci. Rep.">
        <title>Orb-weaving spider Araneus ventricosus genome elucidates the spidroin gene catalogue.</title>
        <authorList>
            <person name="Kono N."/>
            <person name="Nakamura H."/>
            <person name="Ohtoshi R."/>
            <person name="Moran D.A.P."/>
            <person name="Shinohara A."/>
            <person name="Yoshida Y."/>
            <person name="Fujiwara M."/>
            <person name="Mori M."/>
            <person name="Tomita M."/>
            <person name="Arakawa K."/>
        </authorList>
    </citation>
    <scope>NUCLEOTIDE SEQUENCE [LARGE SCALE GENOMIC DNA]</scope>
</reference>
<keyword evidence="3" id="KW-1185">Reference proteome</keyword>
<keyword evidence="1" id="KW-1133">Transmembrane helix</keyword>
<name>A0A4Y2N440_ARAVE</name>
<accession>A0A4Y2N440</accession>
<keyword evidence="1" id="KW-0472">Membrane</keyword>
<sequence length="108" mass="12324">MVVKTSMQKTWSNGWPLTRISSKRLCRMKTSSAPSQMGFKTIMMETASLKIPHPHISYRWNVSFRSGIMLCGAAIISFPIDVMLIKNGKTMWQVAELLGFNKKRLVIF</sequence>
<comment type="caution">
    <text evidence="2">The sequence shown here is derived from an EMBL/GenBank/DDBJ whole genome shotgun (WGS) entry which is preliminary data.</text>
</comment>
<evidence type="ECO:0000313" key="2">
    <source>
        <dbReference type="EMBL" id="GBN33743.1"/>
    </source>
</evidence>
<keyword evidence="1" id="KW-0812">Transmembrane</keyword>
<gene>
    <name evidence="2" type="ORF">AVEN_193043_1</name>
</gene>
<dbReference type="EMBL" id="BGPR01008425">
    <property type="protein sequence ID" value="GBN33743.1"/>
    <property type="molecule type" value="Genomic_DNA"/>
</dbReference>
<evidence type="ECO:0000256" key="1">
    <source>
        <dbReference type="SAM" id="Phobius"/>
    </source>
</evidence>
<dbReference type="Proteomes" id="UP000499080">
    <property type="component" value="Unassembled WGS sequence"/>
</dbReference>
<dbReference type="AlphaFoldDB" id="A0A4Y2N440"/>